<evidence type="ECO:0000256" key="2">
    <source>
        <dbReference type="ARBA" id="ARBA00005478"/>
    </source>
</evidence>
<evidence type="ECO:0000256" key="3">
    <source>
        <dbReference type="ARBA" id="ARBA00022692"/>
    </source>
</evidence>
<sequence>MGANNPLDRVAGLAMLVLASTVFAYYTIWTLLMPFVDDSHPIQSLFPPRVWAIRIPVIILLLGGAVVGSFLSVVMVRSNRKKAAKAAKAKQQKAQ</sequence>
<dbReference type="GO" id="GO:0030234">
    <property type="term" value="F:enzyme regulator activity"/>
    <property type="evidence" value="ECO:0007669"/>
    <property type="project" value="UniProtKB-UniRule"/>
</dbReference>
<evidence type="ECO:0000313" key="8">
    <source>
        <dbReference type="EMBL" id="KAL1587435.1"/>
    </source>
</evidence>
<dbReference type="PANTHER" id="PTHR15039:SF11">
    <property type="entry name" value="DOLICHOL PHOSPHATE-MANNOSE BIOSYNTHESIS REGULATORY PROTEIN"/>
    <property type="match status" value="1"/>
</dbReference>
<comment type="similarity">
    <text evidence="2 7">Belongs to the DPM2 family.</text>
</comment>
<keyword evidence="3 7" id="KW-0812">Transmembrane</keyword>
<dbReference type="EMBL" id="JAAQHG020000010">
    <property type="protein sequence ID" value="KAL1587435.1"/>
    <property type="molecule type" value="Genomic_DNA"/>
</dbReference>
<comment type="subunit">
    <text evidence="7">Component of the dolichol-phosphate mannose (DPM) synthase complex.</text>
</comment>
<dbReference type="Proteomes" id="UP000803884">
    <property type="component" value="Unassembled WGS sequence"/>
</dbReference>
<keyword evidence="9" id="KW-1185">Reference proteome</keyword>
<keyword evidence="6 7" id="KW-0472">Membrane</keyword>
<dbReference type="GO" id="GO:0033185">
    <property type="term" value="C:dolichol-phosphate-mannose synthase complex"/>
    <property type="evidence" value="ECO:0007669"/>
    <property type="project" value="TreeGrafter"/>
</dbReference>
<proteinExistence type="inferred from homology"/>
<feature type="transmembrane region" description="Helical" evidence="7">
    <location>
        <begin position="52"/>
        <end position="76"/>
    </location>
</feature>
<evidence type="ECO:0000256" key="5">
    <source>
        <dbReference type="ARBA" id="ARBA00022989"/>
    </source>
</evidence>
<keyword evidence="5 7" id="KW-1133">Transmembrane helix</keyword>
<comment type="caution">
    <text evidence="8">The sequence shown here is derived from an EMBL/GenBank/DDBJ whole genome shotgun (WGS) entry which is preliminary data.</text>
</comment>
<evidence type="ECO:0000256" key="1">
    <source>
        <dbReference type="ARBA" id="ARBA00004477"/>
    </source>
</evidence>
<dbReference type="PANTHER" id="PTHR15039">
    <property type="entry name" value="DOLICHOL PHOSPHATE-MANNOSE BIOSYNTHESIS REGULATORY PROTEIN"/>
    <property type="match status" value="1"/>
</dbReference>
<comment type="subcellular location">
    <subcellularLocation>
        <location evidence="1 7">Endoplasmic reticulum membrane</location>
        <topology evidence="1 7">Multi-pass membrane protein</topology>
    </subcellularLocation>
</comment>
<dbReference type="GO" id="GO:0005789">
    <property type="term" value="C:endoplasmic reticulum membrane"/>
    <property type="evidence" value="ECO:0007669"/>
    <property type="project" value="UniProtKB-SubCell"/>
</dbReference>
<evidence type="ECO:0000256" key="6">
    <source>
        <dbReference type="ARBA" id="ARBA00023136"/>
    </source>
</evidence>
<dbReference type="GO" id="GO:0180047">
    <property type="term" value="P:dolichol phosphate mannose biosynthetic process"/>
    <property type="evidence" value="ECO:0007669"/>
    <property type="project" value="InterPro"/>
</dbReference>
<evidence type="ECO:0000313" key="9">
    <source>
        <dbReference type="Proteomes" id="UP000803884"/>
    </source>
</evidence>
<dbReference type="GeneID" id="96005328"/>
<protein>
    <recommendedName>
        <fullName evidence="7">Dolichol phosphate-mannose biosynthesis regulatory protein</fullName>
    </recommendedName>
</protein>
<name>A0AB34KV88_9PEZI</name>
<comment type="function">
    <text evidence="7">Regulatory subunit of the dolichol-phosphate mannose (DPM) synthase complex; essential for the ER localization.</text>
</comment>
<evidence type="ECO:0000256" key="7">
    <source>
        <dbReference type="RuleBase" id="RU365084"/>
    </source>
</evidence>
<feature type="transmembrane region" description="Helical" evidence="7">
    <location>
        <begin position="12"/>
        <end position="32"/>
    </location>
</feature>
<dbReference type="GO" id="GO:0006506">
    <property type="term" value="P:GPI anchor biosynthetic process"/>
    <property type="evidence" value="ECO:0007669"/>
    <property type="project" value="TreeGrafter"/>
</dbReference>
<gene>
    <name evidence="8" type="ORF">WHR41_03884</name>
</gene>
<evidence type="ECO:0000256" key="4">
    <source>
        <dbReference type="ARBA" id="ARBA00022824"/>
    </source>
</evidence>
<organism evidence="8 9">
    <name type="scientific">Cladosporium halotolerans</name>
    <dbReference type="NCBI Taxonomy" id="1052096"/>
    <lineage>
        <taxon>Eukaryota</taxon>
        <taxon>Fungi</taxon>
        <taxon>Dikarya</taxon>
        <taxon>Ascomycota</taxon>
        <taxon>Pezizomycotina</taxon>
        <taxon>Dothideomycetes</taxon>
        <taxon>Dothideomycetidae</taxon>
        <taxon>Cladosporiales</taxon>
        <taxon>Cladosporiaceae</taxon>
        <taxon>Cladosporium</taxon>
    </lineage>
</organism>
<accession>A0AB34KV88</accession>
<dbReference type="InterPro" id="IPR009914">
    <property type="entry name" value="DPM2"/>
</dbReference>
<reference evidence="8 9" key="1">
    <citation type="journal article" date="2020" name="Microbiol. Resour. Announc.">
        <title>Draft Genome Sequence of a Cladosporium Species Isolated from the Mesophotic Ascidian Didemnum maculosum.</title>
        <authorList>
            <person name="Gioti A."/>
            <person name="Siaperas R."/>
            <person name="Nikolaivits E."/>
            <person name="Le Goff G."/>
            <person name="Ouazzani J."/>
            <person name="Kotoulas G."/>
            <person name="Topakas E."/>
        </authorList>
    </citation>
    <scope>NUCLEOTIDE SEQUENCE [LARGE SCALE GENOMIC DNA]</scope>
    <source>
        <strain evidence="8 9">TM138-S3</strain>
    </source>
</reference>
<comment type="pathway">
    <text evidence="7">Protein modification; protein glycosylation.</text>
</comment>
<dbReference type="Pfam" id="PF07297">
    <property type="entry name" value="DPM2"/>
    <property type="match status" value="1"/>
</dbReference>
<dbReference type="AlphaFoldDB" id="A0AB34KV88"/>
<keyword evidence="4 7" id="KW-0256">Endoplasmic reticulum</keyword>
<dbReference type="RefSeq" id="XP_069230540.1">
    <property type="nucleotide sequence ID" value="XM_069372490.1"/>
</dbReference>